<evidence type="ECO:0000256" key="3">
    <source>
        <dbReference type="ARBA" id="ARBA00022475"/>
    </source>
</evidence>
<name>A0ABP5J0S4_9ACTN</name>
<dbReference type="InterPro" id="IPR015414">
    <property type="entry name" value="TMEM64"/>
</dbReference>
<evidence type="ECO:0000256" key="1">
    <source>
        <dbReference type="ARBA" id="ARBA00004651"/>
    </source>
</evidence>
<dbReference type="Proteomes" id="UP001501161">
    <property type="component" value="Unassembled WGS sequence"/>
</dbReference>
<comment type="subcellular location">
    <subcellularLocation>
        <location evidence="1 7">Cell membrane</location>
        <topology evidence="1 7">Multi-pass membrane protein</topology>
    </subcellularLocation>
</comment>
<feature type="transmembrane region" description="Helical" evidence="7">
    <location>
        <begin position="173"/>
        <end position="193"/>
    </location>
</feature>
<keyword evidence="4 7" id="KW-0812">Transmembrane</keyword>
<sequence length="240" mass="25022">MGVSRTSLPVDPMRTPSRFWAWARLGALATVLLAVFVVEQRRGWDDVRLLREQVDGTGPWGAAAFVAGYALLCLLPAPKALLTALGGVLFGLWLGALLSWLAALTGAAATFGLGRALGRDAVDQLTRGRVERADRLLADHGFGAVLAVRLTPVLPYTVINYAAGLTGVRWRDYLLGSALGMVPGSLAYAALGAWGADPWGVFAGVAALVALVVIGTFVGRRQLGHDGGAAPAPAPDAKET</sequence>
<evidence type="ECO:0000256" key="6">
    <source>
        <dbReference type="ARBA" id="ARBA00023136"/>
    </source>
</evidence>
<comment type="similarity">
    <text evidence="2 7">Belongs to the TVP38/TMEM64 family.</text>
</comment>
<organism evidence="9 10">
    <name type="scientific">Nocardioides furvisabuli</name>
    <dbReference type="NCBI Taxonomy" id="375542"/>
    <lineage>
        <taxon>Bacteria</taxon>
        <taxon>Bacillati</taxon>
        <taxon>Actinomycetota</taxon>
        <taxon>Actinomycetes</taxon>
        <taxon>Propionibacteriales</taxon>
        <taxon>Nocardioidaceae</taxon>
        <taxon>Nocardioides</taxon>
    </lineage>
</organism>
<dbReference type="InterPro" id="IPR032816">
    <property type="entry name" value="VTT_dom"/>
</dbReference>
<evidence type="ECO:0000256" key="4">
    <source>
        <dbReference type="ARBA" id="ARBA00022692"/>
    </source>
</evidence>
<evidence type="ECO:0000259" key="8">
    <source>
        <dbReference type="Pfam" id="PF09335"/>
    </source>
</evidence>
<keyword evidence="6 7" id="KW-0472">Membrane</keyword>
<proteinExistence type="inferred from homology"/>
<keyword evidence="3 7" id="KW-1003">Cell membrane</keyword>
<feature type="transmembrane region" description="Helical" evidence="7">
    <location>
        <begin position="90"/>
        <end position="113"/>
    </location>
</feature>
<feature type="domain" description="VTT" evidence="8">
    <location>
        <begin position="78"/>
        <end position="193"/>
    </location>
</feature>
<gene>
    <name evidence="9" type="ORF">GCM10009726_25390</name>
</gene>
<reference evidence="10" key="1">
    <citation type="journal article" date="2019" name="Int. J. Syst. Evol. Microbiol.">
        <title>The Global Catalogue of Microorganisms (GCM) 10K type strain sequencing project: providing services to taxonomists for standard genome sequencing and annotation.</title>
        <authorList>
            <consortium name="The Broad Institute Genomics Platform"/>
            <consortium name="The Broad Institute Genome Sequencing Center for Infectious Disease"/>
            <person name="Wu L."/>
            <person name="Ma J."/>
        </authorList>
    </citation>
    <scope>NUCLEOTIDE SEQUENCE [LARGE SCALE GENOMIC DNA]</scope>
    <source>
        <strain evidence="10">JCM 13813</strain>
    </source>
</reference>
<dbReference type="PANTHER" id="PTHR12677:SF59">
    <property type="entry name" value="GOLGI APPARATUS MEMBRANE PROTEIN TVP38-RELATED"/>
    <property type="match status" value="1"/>
</dbReference>
<accession>A0ABP5J0S4</accession>
<evidence type="ECO:0000256" key="7">
    <source>
        <dbReference type="RuleBase" id="RU366058"/>
    </source>
</evidence>
<evidence type="ECO:0000256" key="2">
    <source>
        <dbReference type="ARBA" id="ARBA00008640"/>
    </source>
</evidence>
<evidence type="ECO:0000256" key="5">
    <source>
        <dbReference type="ARBA" id="ARBA00022989"/>
    </source>
</evidence>
<keyword evidence="10" id="KW-1185">Reference proteome</keyword>
<keyword evidence="5 7" id="KW-1133">Transmembrane helix</keyword>
<feature type="transmembrane region" description="Helical" evidence="7">
    <location>
        <begin position="199"/>
        <end position="218"/>
    </location>
</feature>
<dbReference type="PANTHER" id="PTHR12677">
    <property type="entry name" value="GOLGI APPARATUS MEMBRANE PROTEIN TVP38-RELATED"/>
    <property type="match status" value="1"/>
</dbReference>
<protein>
    <recommendedName>
        <fullName evidence="7">TVP38/TMEM64 family membrane protein</fullName>
    </recommendedName>
</protein>
<comment type="caution">
    <text evidence="9">The sequence shown here is derived from an EMBL/GenBank/DDBJ whole genome shotgun (WGS) entry which is preliminary data.</text>
</comment>
<evidence type="ECO:0000313" key="9">
    <source>
        <dbReference type="EMBL" id="GAA2110059.1"/>
    </source>
</evidence>
<feature type="transmembrane region" description="Helical" evidence="7">
    <location>
        <begin position="20"/>
        <end position="38"/>
    </location>
</feature>
<dbReference type="Pfam" id="PF09335">
    <property type="entry name" value="VTT_dom"/>
    <property type="match status" value="1"/>
</dbReference>
<evidence type="ECO:0000313" key="10">
    <source>
        <dbReference type="Proteomes" id="UP001501161"/>
    </source>
</evidence>
<feature type="transmembrane region" description="Helical" evidence="7">
    <location>
        <begin position="59"/>
        <end position="78"/>
    </location>
</feature>
<dbReference type="EMBL" id="BAAAMQ010000012">
    <property type="protein sequence ID" value="GAA2110059.1"/>
    <property type="molecule type" value="Genomic_DNA"/>
</dbReference>